<evidence type="ECO:0000256" key="1">
    <source>
        <dbReference type="SAM" id="MobiDB-lite"/>
    </source>
</evidence>
<feature type="region of interest" description="Disordered" evidence="1">
    <location>
        <begin position="283"/>
        <end position="313"/>
    </location>
</feature>
<dbReference type="Gene3D" id="3.90.79.10">
    <property type="entry name" value="Nucleoside Triphosphate Pyrophosphohydrolase"/>
    <property type="match status" value="1"/>
</dbReference>
<feature type="compositionally biased region" description="Basic and acidic residues" evidence="1">
    <location>
        <begin position="303"/>
        <end position="313"/>
    </location>
</feature>
<dbReference type="InterPro" id="IPR015797">
    <property type="entry name" value="NUDIX_hydrolase-like_dom_sf"/>
</dbReference>
<feature type="compositionally biased region" description="Basic and acidic residues" evidence="1">
    <location>
        <begin position="283"/>
        <end position="293"/>
    </location>
</feature>
<feature type="compositionally biased region" description="Basic and acidic residues" evidence="1">
    <location>
        <begin position="225"/>
        <end position="240"/>
    </location>
</feature>
<feature type="compositionally biased region" description="Basic residues" evidence="1">
    <location>
        <begin position="536"/>
        <end position="547"/>
    </location>
</feature>
<feature type="region of interest" description="Disordered" evidence="1">
    <location>
        <begin position="326"/>
        <end position="358"/>
    </location>
</feature>
<dbReference type="SUPFAM" id="SSF55811">
    <property type="entry name" value="Nudix"/>
    <property type="match status" value="1"/>
</dbReference>
<dbReference type="AlphaFoldDB" id="A0A084AUR0"/>
<feature type="region of interest" description="Disordered" evidence="1">
    <location>
        <begin position="681"/>
        <end position="708"/>
    </location>
</feature>
<gene>
    <name evidence="3" type="ORF">S7711_03338</name>
</gene>
<proteinExistence type="predicted"/>
<feature type="compositionally biased region" description="Basic and acidic residues" evidence="1">
    <location>
        <begin position="596"/>
        <end position="605"/>
    </location>
</feature>
<organism evidence="3 4">
    <name type="scientific">Stachybotrys chartarum (strain CBS 109288 / IBT 7711)</name>
    <name type="common">Toxic black mold</name>
    <name type="synonym">Stilbospora chartarum</name>
    <dbReference type="NCBI Taxonomy" id="1280523"/>
    <lineage>
        <taxon>Eukaryota</taxon>
        <taxon>Fungi</taxon>
        <taxon>Dikarya</taxon>
        <taxon>Ascomycota</taxon>
        <taxon>Pezizomycotina</taxon>
        <taxon>Sordariomycetes</taxon>
        <taxon>Hypocreomycetidae</taxon>
        <taxon>Hypocreales</taxon>
        <taxon>Stachybotryaceae</taxon>
        <taxon>Stachybotrys</taxon>
    </lineage>
</organism>
<feature type="region of interest" description="Disordered" evidence="1">
    <location>
        <begin position="580"/>
        <end position="647"/>
    </location>
</feature>
<feature type="domain" description="Nudix hydrolase" evidence="2">
    <location>
        <begin position="35"/>
        <end position="198"/>
    </location>
</feature>
<dbReference type="Pfam" id="PF00293">
    <property type="entry name" value="NUDIX"/>
    <property type="match status" value="1"/>
</dbReference>
<keyword evidence="4" id="KW-1185">Reference proteome</keyword>
<evidence type="ECO:0000259" key="2">
    <source>
        <dbReference type="PROSITE" id="PS51462"/>
    </source>
</evidence>
<protein>
    <recommendedName>
        <fullName evidence="2">Nudix hydrolase domain-containing protein</fullName>
    </recommendedName>
</protein>
<sequence>MADAPSPPLEFTTSPSLPAPLLLPPSAFLPAHPHIDYIMAGAIVFARSRAGPLKTLLIRRAPSDSYPLRWEVPGGSADATDASLAAAAARELWEETGLRARRVLCAAGAGLPRTGDGCCFDAATGVCTFGETGDVWGKATFVVDVEQAGGGVVLRPDEHVDWAWVTEDEVRSGRFDEEGRGELDMDSFIIPRQFVPLLVPRELASDPDAQARQQTAQQEPALEPAVHEPRAESAAEHAADGRAGFAGQLAAQQQRRRYHVRRRDLADGERQVGLRVLQQARHPLGEEVERLDDAVGAPEQDDAAEREADDPRPRQLVQLGVPVAGQQAQEPVDGVAAREASRGRVGPTHRGQGRGEDTVEAVAAEGVRGGEEEAANRRRGADRCRAVVLHEGEVGREASLHGLEASNLNTQRTDLGLVTRRAANGAHHLAHEPAAHVGPGVVRVRRQPPLQLLQPVAFGDEHLAGRLQARLFPVHVGLGDGSLLARRDIGEGVPGRRHGREAREQGHERDADDAHPLQAPAGQGLDYALVLDGGAPRRRDRNRYAHRPKGEQPARKENRMHAPCDPRQCSLCRALEAPARAADDGTTFQPRHQHHQHEQQRRHSDTQGQGTRQGVEDLENLGKNQRPQRSGERDRRAKRPRRSPALPALRAVLRVGLPQRRRGVGGQDVVLPVAGVVGAVQPGEEVPDDDHIDHGEEGGEGNRGDEDRERHGVGIGCLAGIVGVTAGKGPHGSWCWLAMTARRAPGGEVGYAQPRCRVSVLGLVGIWAKPGRVRTRGWPRRARRYS</sequence>
<feature type="compositionally biased region" description="Basic and acidic residues" evidence="1">
    <location>
        <begin position="548"/>
        <end position="563"/>
    </location>
</feature>
<dbReference type="InterPro" id="IPR000086">
    <property type="entry name" value="NUDIX_hydrolase_dom"/>
</dbReference>
<dbReference type="HOGENOM" id="CLU_356844_0_0_1"/>
<dbReference type="PROSITE" id="PS51462">
    <property type="entry name" value="NUDIX"/>
    <property type="match status" value="1"/>
</dbReference>
<evidence type="ECO:0000313" key="3">
    <source>
        <dbReference type="EMBL" id="KEY69039.1"/>
    </source>
</evidence>
<feature type="compositionally biased region" description="Basic and acidic residues" evidence="1">
    <location>
        <begin position="689"/>
        <end position="708"/>
    </location>
</feature>
<dbReference type="EMBL" id="KL648554">
    <property type="protein sequence ID" value="KEY69039.1"/>
    <property type="molecule type" value="Genomic_DNA"/>
</dbReference>
<feature type="compositionally biased region" description="Basic and acidic residues" evidence="1">
    <location>
        <begin position="501"/>
        <end position="515"/>
    </location>
</feature>
<dbReference type="PANTHER" id="PTHR43736">
    <property type="entry name" value="ADP-RIBOSE PYROPHOSPHATASE"/>
    <property type="match status" value="1"/>
</dbReference>
<dbReference type="OrthoDB" id="276276at2759"/>
<dbReference type="PANTHER" id="PTHR43736:SF1">
    <property type="entry name" value="DIHYDRONEOPTERIN TRIPHOSPHATE DIPHOSPHATASE"/>
    <property type="match status" value="1"/>
</dbReference>
<name>A0A084AUR0_STACB</name>
<feature type="region of interest" description="Disordered" evidence="1">
    <location>
        <begin position="489"/>
        <end position="563"/>
    </location>
</feature>
<dbReference type="Proteomes" id="UP000028045">
    <property type="component" value="Unassembled WGS sequence"/>
</dbReference>
<accession>A0A084AUR0</accession>
<feature type="region of interest" description="Disordered" evidence="1">
    <location>
        <begin position="206"/>
        <end position="240"/>
    </location>
</feature>
<evidence type="ECO:0000313" key="4">
    <source>
        <dbReference type="Proteomes" id="UP000028045"/>
    </source>
</evidence>
<reference evidence="3 4" key="1">
    <citation type="journal article" date="2014" name="BMC Genomics">
        <title>Comparative genome sequencing reveals chemotype-specific gene clusters in the toxigenic black mold Stachybotrys.</title>
        <authorList>
            <person name="Semeiks J."/>
            <person name="Borek D."/>
            <person name="Otwinowski Z."/>
            <person name="Grishin N.V."/>
        </authorList>
    </citation>
    <scope>NUCLEOTIDE SEQUENCE [LARGE SCALE GENOMIC DNA]</scope>
    <source>
        <strain evidence="4">CBS 109288 / IBT 7711</strain>
    </source>
</reference>